<reference evidence="1" key="1">
    <citation type="submission" date="2017-04" db="EMBL/GenBank/DDBJ databases">
        <authorList>
            <person name="Varghese N."/>
            <person name="Submissions S."/>
        </authorList>
    </citation>
    <scope>NUCLEOTIDE SEQUENCE</scope>
    <source>
        <strain evidence="1">WTE2008</strain>
    </source>
</reference>
<proteinExistence type="predicted"/>
<gene>
    <name evidence="1" type="ORF">SAMN06297397_0104</name>
</gene>
<keyword evidence="2" id="KW-1185">Reference proteome</keyword>
<evidence type="ECO:0000313" key="1">
    <source>
        <dbReference type="EMBL" id="SMC93748.1"/>
    </source>
</evidence>
<protein>
    <submittedName>
        <fullName evidence="1">LPXTG-site transpeptidase (Sortase) family protein</fullName>
    </submittedName>
</protein>
<comment type="caution">
    <text evidence="1">The sequence shown here is derived from an EMBL/GenBank/DDBJ whole genome shotgun (WGS) entry which is preliminary data.</text>
</comment>
<name>A0AC61PQU5_9FIRM</name>
<sequence>MKKFLTVLILLLLAAAVIGYFIYPTISDQLGRRRDAEIMTAYREKTAALDAEGKAELFEQAKAWNDSLEKVHTEDVFTAGTIRTTRDYQNRMNVHDGVIGELVIPAIRLSLPIWHLSTETPATRKLVHVDTSSLPADGSGENIILAGPGILQAEGLLGEMGLTDERMLEDLDSMIPGTLIILNVTDRTLVYRVSGIQMLSAAGLKEMDLTPGEGEERLTIISPRKDRRLMVQAERIPVREARTLLAEEDQAAFPENWKNVLFLGCPVMIAGLLVLLAIELIRGRIYRLPGERMPEDGEQQEITEEKKETTEKNPDRIEEVEEQ</sequence>
<organism evidence="1 2">
    <name type="scientific">Aristaeella lactis</name>
    <dbReference type="NCBI Taxonomy" id="3046383"/>
    <lineage>
        <taxon>Bacteria</taxon>
        <taxon>Bacillati</taxon>
        <taxon>Bacillota</taxon>
        <taxon>Clostridia</taxon>
        <taxon>Eubacteriales</taxon>
        <taxon>Aristaeellaceae</taxon>
        <taxon>Aristaeella</taxon>
    </lineage>
</organism>
<dbReference type="Proteomes" id="UP000192328">
    <property type="component" value="Unassembled WGS sequence"/>
</dbReference>
<dbReference type="EMBL" id="FWXZ01000011">
    <property type="protein sequence ID" value="SMC93748.1"/>
    <property type="molecule type" value="Genomic_DNA"/>
</dbReference>
<accession>A0AC61PQU5</accession>
<evidence type="ECO:0000313" key="2">
    <source>
        <dbReference type="Proteomes" id="UP000192328"/>
    </source>
</evidence>